<feature type="domain" description="Serpin" evidence="5">
    <location>
        <begin position="122"/>
        <end position="485"/>
    </location>
</feature>
<comment type="caution">
    <text evidence="6">The sequence shown here is derived from an EMBL/GenBank/DDBJ whole genome shotgun (WGS) entry which is preliminary data.</text>
</comment>
<evidence type="ECO:0000313" key="7">
    <source>
        <dbReference type="Proteomes" id="UP001224775"/>
    </source>
</evidence>
<feature type="chain" id="PRO_5041919954" evidence="4">
    <location>
        <begin position="23"/>
        <end position="528"/>
    </location>
</feature>
<dbReference type="PANTHER" id="PTHR11461:SF211">
    <property type="entry name" value="GH10112P-RELATED"/>
    <property type="match status" value="1"/>
</dbReference>
<sequence>MKMKIFATTLLLLSSSVNIVKGIMPAGYVDDFEADAYCAPGSGSTCLLYKNPSGLFGMSRSYLYKCYDEKTGNTSEAVWTGSKTTAKPPNGWTKNPEKCQDSDKKNKMDPADQQKFADELTTSLYSKPNECTSSLSVSMVFSLLYPGATNDGIAAMRNTFGYPDGSNMQLVWQETSERMLKSANGTCLKSDYDGTCVYEAPLLKFANSVWLDKSETLNKDYEEIVGEYAMHADFESPDSSTRVNEWVNKSTNGLIDSIVPQGPLSPALLAINSIYLKAKWSDPTLFHAYNTKVDAFYASPSRSKNVSDAHFMSTVKFFHYSHDALKGYQTISLPLAESSMSMLFVLPLADGAGVVNTTDVIGAYDKLESTRVALSLPKFKFESKYENDLMDSLSALGLNALFTGSESLCGLDFSCLSISRVIQKTSIAVDEKGVEAAATTVVETMGSGRPPTDPPILMKLDHPFQFFIYNEKEKLTLFEGRLGLPEKESSTQQLDAKHSDSDFWQANFGVNPVDPPAPVATTSVLQSW</sequence>
<evidence type="ECO:0000256" key="4">
    <source>
        <dbReference type="SAM" id="SignalP"/>
    </source>
</evidence>
<dbReference type="Gene3D" id="3.30.497.10">
    <property type="entry name" value="Antithrombin, subunit I, domain 2"/>
    <property type="match status" value="1"/>
</dbReference>
<dbReference type="SUPFAM" id="SSF56574">
    <property type="entry name" value="Serpins"/>
    <property type="match status" value="1"/>
</dbReference>
<dbReference type="GO" id="GO:0004867">
    <property type="term" value="F:serine-type endopeptidase inhibitor activity"/>
    <property type="evidence" value="ECO:0007669"/>
    <property type="project" value="UniProtKB-KW"/>
</dbReference>
<evidence type="ECO:0000256" key="3">
    <source>
        <dbReference type="SAM" id="MobiDB-lite"/>
    </source>
</evidence>
<proteinExistence type="inferred from homology"/>
<keyword evidence="7" id="KW-1185">Reference proteome</keyword>
<dbReference type="InterPro" id="IPR036186">
    <property type="entry name" value="Serpin_sf"/>
</dbReference>
<dbReference type="InterPro" id="IPR023796">
    <property type="entry name" value="Serpin_dom"/>
</dbReference>
<evidence type="ECO:0000259" key="5">
    <source>
        <dbReference type="SMART" id="SM00093"/>
    </source>
</evidence>
<evidence type="ECO:0000313" key="6">
    <source>
        <dbReference type="EMBL" id="KAK1739330.1"/>
    </source>
</evidence>
<dbReference type="Gene3D" id="2.30.39.10">
    <property type="entry name" value="Alpha-1-antitrypsin, domain 1"/>
    <property type="match status" value="1"/>
</dbReference>
<dbReference type="PANTHER" id="PTHR11461">
    <property type="entry name" value="SERINE PROTEASE INHIBITOR, SERPIN"/>
    <property type="match status" value="1"/>
</dbReference>
<accession>A0AAD8Y576</accession>
<feature type="signal peptide" evidence="4">
    <location>
        <begin position="1"/>
        <end position="22"/>
    </location>
</feature>
<evidence type="ECO:0000256" key="1">
    <source>
        <dbReference type="ARBA" id="ARBA00009500"/>
    </source>
</evidence>
<name>A0AAD8Y576_9STRA</name>
<evidence type="ECO:0000256" key="2">
    <source>
        <dbReference type="RuleBase" id="RU000411"/>
    </source>
</evidence>
<keyword evidence="6" id="KW-0722">Serine protease inhibitor</keyword>
<feature type="region of interest" description="Disordered" evidence="3">
    <location>
        <begin position="80"/>
        <end position="111"/>
    </location>
</feature>
<dbReference type="EMBL" id="JATAAI010000018">
    <property type="protein sequence ID" value="KAK1739330.1"/>
    <property type="molecule type" value="Genomic_DNA"/>
</dbReference>
<keyword evidence="4" id="KW-0732">Signal</keyword>
<feature type="compositionally biased region" description="Basic and acidic residues" evidence="3">
    <location>
        <begin position="95"/>
        <end position="111"/>
    </location>
</feature>
<organism evidence="6 7">
    <name type="scientific">Skeletonema marinoi</name>
    <dbReference type="NCBI Taxonomy" id="267567"/>
    <lineage>
        <taxon>Eukaryota</taxon>
        <taxon>Sar</taxon>
        <taxon>Stramenopiles</taxon>
        <taxon>Ochrophyta</taxon>
        <taxon>Bacillariophyta</taxon>
        <taxon>Coscinodiscophyceae</taxon>
        <taxon>Thalassiosirophycidae</taxon>
        <taxon>Thalassiosirales</taxon>
        <taxon>Skeletonemataceae</taxon>
        <taxon>Skeletonema</taxon>
        <taxon>Skeletonema marinoi-dohrnii complex</taxon>
    </lineage>
</organism>
<dbReference type="InterPro" id="IPR000215">
    <property type="entry name" value="Serpin_fam"/>
</dbReference>
<keyword evidence="6" id="KW-0646">Protease inhibitor</keyword>
<dbReference type="Proteomes" id="UP001224775">
    <property type="component" value="Unassembled WGS sequence"/>
</dbReference>
<dbReference type="GO" id="GO:0005615">
    <property type="term" value="C:extracellular space"/>
    <property type="evidence" value="ECO:0007669"/>
    <property type="project" value="InterPro"/>
</dbReference>
<reference evidence="6" key="1">
    <citation type="submission" date="2023-06" db="EMBL/GenBank/DDBJ databases">
        <title>Survivors Of The Sea: Transcriptome response of Skeletonema marinoi to long-term dormancy.</title>
        <authorList>
            <person name="Pinder M.I.M."/>
            <person name="Kourtchenko O."/>
            <person name="Robertson E.K."/>
            <person name="Larsson T."/>
            <person name="Maumus F."/>
            <person name="Osuna-Cruz C.M."/>
            <person name="Vancaester E."/>
            <person name="Stenow R."/>
            <person name="Vandepoele K."/>
            <person name="Ploug H."/>
            <person name="Bruchert V."/>
            <person name="Godhe A."/>
            <person name="Topel M."/>
        </authorList>
    </citation>
    <scope>NUCLEOTIDE SEQUENCE</scope>
    <source>
        <strain evidence="6">R05AC</strain>
    </source>
</reference>
<comment type="similarity">
    <text evidence="1 2">Belongs to the serpin family.</text>
</comment>
<dbReference type="InterPro" id="IPR042185">
    <property type="entry name" value="Serpin_sf_2"/>
</dbReference>
<dbReference type="Pfam" id="PF00079">
    <property type="entry name" value="Serpin"/>
    <property type="match status" value="1"/>
</dbReference>
<dbReference type="AlphaFoldDB" id="A0AAD8Y576"/>
<dbReference type="InterPro" id="IPR042178">
    <property type="entry name" value="Serpin_sf_1"/>
</dbReference>
<gene>
    <name evidence="6" type="ORF">QTG54_009873</name>
</gene>
<dbReference type="CDD" id="cd00172">
    <property type="entry name" value="serpin"/>
    <property type="match status" value="1"/>
</dbReference>
<dbReference type="SMART" id="SM00093">
    <property type="entry name" value="SERPIN"/>
    <property type="match status" value="1"/>
</dbReference>
<protein>
    <submittedName>
        <fullName evidence="6">Serine protease inhibitor family protein</fullName>
    </submittedName>
</protein>